<protein>
    <submittedName>
        <fullName evidence="2">Uncharacterized protein</fullName>
    </submittedName>
</protein>
<feature type="transmembrane region" description="Helical" evidence="1">
    <location>
        <begin position="55"/>
        <end position="73"/>
    </location>
</feature>
<dbReference type="KEGG" id="spsw:Sps_02039"/>
<dbReference type="Proteomes" id="UP000189545">
    <property type="component" value="Chromosome"/>
</dbReference>
<evidence type="ECO:0000313" key="2">
    <source>
        <dbReference type="EMBL" id="AQS37199.1"/>
    </source>
</evidence>
<keyword evidence="1" id="KW-0812">Transmembrane</keyword>
<keyword evidence="3" id="KW-1185">Reference proteome</keyword>
<evidence type="ECO:0000256" key="1">
    <source>
        <dbReference type="SAM" id="Phobius"/>
    </source>
</evidence>
<organism evidence="2 3">
    <name type="scientific">Shewanella psychrophila</name>
    <dbReference type="NCBI Taxonomy" id="225848"/>
    <lineage>
        <taxon>Bacteria</taxon>
        <taxon>Pseudomonadati</taxon>
        <taxon>Pseudomonadota</taxon>
        <taxon>Gammaproteobacteria</taxon>
        <taxon>Alteromonadales</taxon>
        <taxon>Shewanellaceae</taxon>
        <taxon>Shewanella</taxon>
    </lineage>
</organism>
<gene>
    <name evidence="2" type="ORF">Sps_02039</name>
</gene>
<dbReference type="STRING" id="225848.Sps_02039"/>
<feature type="transmembrane region" description="Helical" evidence="1">
    <location>
        <begin position="28"/>
        <end position="49"/>
    </location>
</feature>
<dbReference type="OrthoDB" id="6266418at2"/>
<keyword evidence="1" id="KW-0472">Membrane</keyword>
<keyword evidence="1" id="KW-1133">Transmembrane helix</keyword>
<reference evidence="2 3" key="1">
    <citation type="submission" date="2016-03" db="EMBL/GenBank/DDBJ databases">
        <title>Complete genome sequence of Shewanella psychrophila WP2, a deep sea bacterium isolated from west Pacific sediment.</title>
        <authorList>
            <person name="Xu G."/>
            <person name="Jian H."/>
        </authorList>
    </citation>
    <scope>NUCLEOTIDE SEQUENCE [LARGE SCALE GENOMIC DNA]</scope>
    <source>
        <strain evidence="2 3">WP2</strain>
    </source>
</reference>
<dbReference type="EMBL" id="CP014782">
    <property type="protein sequence ID" value="AQS37199.1"/>
    <property type="molecule type" value="Genomic_DNA"/>
</dbReference>
<accession>A0A1S6HNX3</accession>
<evidence type="ECO:0000313" key="3">
    <source>
        <dbReference type="Proteomes" id="UP000189545"/>
    </source>
</evidence>
<dbReference type="AlphaFoldDB" id="A0A1S6HNX3"/>
<name>A0A1S6HNX3_9GAMM</name>
<sequence>MLEVNVWGKLGLSFDKKMVWLEKVTRNLMLLVGGVGVLIIYSGFLYLLISGRDTSILPWYLLLSPWICVFYGLTREKQLKVIEWFKKKVVRK</sequence>
<dbReference type="RefSeq" id="WP_149027255.1">
    <property type="nucleotide sequence ID" value="NZ_CP014782.1"/>
</dbReference>
<proteinExistence type="predicted"/>